<feature type="chain" id="PRO_5008342085" description="Barwin domain-containing protein" evidence="2">
    <location>
        <begin position="24"/>
        <end position="355"/>
    </location>
</feature>
<dbReference type="AlphaFoldDB" id="A0A1A6A437"/>
<dbReference type="EMBL" id="CP144534">
    <property type="protein sequence ID" value="WWC62280.1"/>
    <property type="molecule type" value="Genomic_DNA"/>
</dbReference>
<gene>
    <name evidence="3" type="ORF">I303_04140</name>
    <name evidence="4" type="ORF">I303_104876</name>
</gene>
<feature type="compositionally biased region" description="Polar residues" evidence="1">
    <location>
        <begin position="202"/>
        <end position="231"/>
    </location>
</feature>
<evidence type="ECO:0000256" key="2">
    <source>
        <dbReference type="SAM" id="SignalP"/>
    </source>
</evidence>
<feature type="compositionally biased region" description="Low complexity" evidence="1">
    <location>
        <begin position="165"/>
        <end position="198"/>
    </location>
</feature>
<feature type="signal peptide" evidence="2">
    <location>
        <begin position="1"/>
        <end position="23"/>
    </location>
</feature>
<keyword evidence="2" id="KW-0732">Signal</keyword>
<dbReference type="Proteomes" id="UP000078595">
    <property type="component" value="Chromosome 5"/>
</dbReference>
<dbReference type="VEuPathDB" id="FungiDB:I303_04140"/>
<reference evidence="3" key="1">
    <citation type="submission" date="2013-07" db="EMBL/GenBank/DDBJ databases">
        <title>The Genome Sequence of Cryptococcus dejecticola CBS10117.</title>
        <authorList>
            <consortium name="The Broad Institute Genome Sequencing Platform"/>
            <person name="Cuomo C."/>
            <person name="Litvintseva A."/>
            <person name="Chen Y."/>
            <person name="Heitman J."/>
            <person name="Sun S."/>
            <person name="Springer D."/>
            <person name="Dromer F."/>
            <person name="Young S.K."/>
            <person name="Zeng Q."/>
            <person name="Gargeya S."/>
            <person name="Fitzgerald M."/>
            <person name="Abouelleil A."/>
            <person name="Alvarado L."/>
            <person name="Berlin A.M."/>
            <person name="Chapman S.B."/>
            <person name="Dewar J."/>
            <person name="Goldberg J."/>
            <person name="Griggs A."/>
            <person name="Gujja S."/>
            <person name="Hansen M."/>
            <person name="Howarth C."/>
            <person name="Imamovic A."/>
            <person name="Larimer J."/>
            <person name="McCowan C."/>
            <person name="Murphy C."/>
            <person name="Pearson M."/>
            <person name="Priest M."/>
            <person name="Roberts A."/>
            <person name="Saif S."/>
            <person name="Shea T."/>
            <person name="Sykes S."/>
            <person name="Wortman J."/>
            <person name="Nusbaum C."/>
            <person name="Birren B."/>
        </authorList>
    </citation>
    <scope>NUCLEOTIDE SEQUENCE [LARGE SCALE GENOMIC DNA]</scope>
    <source>
        <strain evidence="3">CBS 10117</strain>
    </source>
</reference>
<dbReference type="GeneID" id="28967839"/>
<name>A0A1A6A437_9TREE</name>
<feature type="region of interest" description="Disordered" evidence="1">
    <location>
        <begin position="157"/>
        <end position="242"/>
    </location>
</feature>
<feature type="compositionally biased region" description="Basic residues" evidence="1">
    <location>
        <begin position="344"/>
        <end position="355"/>
    </location>
</feature>
<dbReference type="InterPro" id="IPR036908">
    <property type="entry name" value="RlpA-like_sf"/>
</dbReference>
<evidence type="ECO:0000313" key="3">
    <source>
        <dbReference type="EMBL" id="OBR84819.1"/>
    </source>
</evidence>
<evidence type="ECO:0000313" key="4">
    <source>
        <dbReference type="EMBL" id="WWC62280.1"/>
    </source>
</evidence>
<dbReference type="SUPFAM" id="SSF50685">
    <property type="entry name" value="Barwin-like endoglucanases"/>
    <property type="match status" value="1"/>
</dbReference>
<feature type="region of interest" description="Disordered" evidence="1">
    <location>
        <begin position="311"/>
        <end position="355"/>
    </location>
</feature>
<dbReference type="CDD" id="cd22191">
    <property type="entry name" value="DPBB_RlpA_EXP_N-like"/>
    <property type="match status" value="1"/>
</dbReference>
<dbReference type="Gene3D" id="2.40.40.10">
    <property type="entry name" value="RlpA-like domain"/>
    <property type="match status" value="1"/>
</dbReference>
<reference evidence="4" key="3">
    <citation type="submission" date="2024-02" db="EMBL/GenBank/DDBJ databases">
        <title>Comparative genomics of Cryptococcus and Kwoniella reveals pathogenesis evolution and contrasting modes of karyotype evolution via chromosome fusion or intercentromeric recombination.</title>
        <authorList>
            <person name="Coelho M.A."/>
            <person name="David-Palma M."/>
            <person name="Shea T."/>
            <person name="Bowers K."/>
            <person name="McGinley-Smith S."/>
            <person name="Mohammad A.W."/>
            <person name="Gnirke A."/>
            <person name="Yurkov A.M."/>
            <person name="Nowrousian M."/>
            <person name="Sun S."/>
            <person name="Cuomo C.A."/>
            <person name="Heitman J."/>
        </authorList>
    </citation>
    <scope>NUCLEOTIDE SEQUENCE</scope>
    <source>
        <strain evidence="4">CBS 10117</strain>
    </source>
</reference>
<proteinExistence type="predicted"/>
<keyword evidence="5" id="KW-1185">Reference proteome</keyword>
<reference evidence="4" key="2">
    <citation type="submission" date="2013-07" db="EMBL/GenBank/DDBJ databases">
        <authorList>
            <consortium name="The Broad Institute Genome Sequencing Platform"/>
            <person name="Cuomo C."/>
            <person name="Litvintseva A."/>
            <person name="Chen Y."/>
            <person name="Heitman J."/>
            <person name="Sun S."/>
            <person name="Springer D."/>
            <person name="Dromer F."/>
            <person name="Young S.K."/>
            <person name="Zeng Q."/>
            <person name="Gargeya S."/>
            <person name="Fitzgerald M."/>
            <person name="Abouelleil A."/>
            <person name="Alvarado L."/>
            <person name="Berlin A.M."/>
            <person name="Chapman S.B."/>
            <person name="Dewar J."/>
            <person name="Goldberg J."/>
            <person name="Griggs A."/>
            <person name="Gujja S."/>
            <person name="Hansen M."/>
            <person name="Howarth C."/>
            <person name="Imamovic A."/>
            <person name="Larimer J."/>
            <person name="McCowan C."/>
            <person name="Murphy C."/>
            <person name="Pearson M."/>
            <person name="Priest M."/>
            <person name="Roberts A."/>
            <person name="Saif S."/>
            <person name="Shea T."/>
            <person name="Sykes S."/>
            <person name="Wortman J."/>
            <person name="Nusbaum C."/>
            <person name="Birren B."/>
        </authorList>
    </citation>
    <scope>NUCLEOTIDE SEQUENCE</scope>
    <source>
        <strain evidence="4">CBS 10117</strain>
    </source>
</reference>
<dbReference type="RefSeq" id="XP_018262661.1">
    <property type="nucleotide sequence ID" value="XM_018407450.1"/>
</dbReference>
<dbReference type="KEGG" id="kdj:28967839"/>
<sequence length="355" mass="34536">MSTTSFVISVGLLALFTQHVATATSIDNARGTVYYNFEAECEGASSDFAGANLNDGMTACGYSANSLGGTSRFVAIASDMFTPSMCGAEVTITHDGKPFSFSEGPIFVGDSCPGCAGGSVIDLSGKMALEMMGACKNVPSLSYSIGTNIVGAPSGGSLSGGGGSAPATSAPASPSQPSSAVVPPASSAPPVDTVVPPVNSAPGASQPVNPATQVSANPATVQAPSASQPVNPATDPVANPATSAPAAVSASAAIPPAVPTIPTTQVAAPASTGRGRWGGGGGPAALVAQEGTDAAASASASPSDVLWAVTTGNPASPTGPPLANALFAEEDVSGAETGQSTGSCKRRKRRLGRSH</sequence>
<evidence type="ECO:0000256" key="1">
    <source>
        <dbReference type="SAM" id="MobiDB-lite"/>
    </source>
</evidence>
<accession>A0A1A6A437</accession>
<dbReference type="STRING" id="1296121.A0A1A6A437"/>
<dbReference type="OrthoDB" id="2564964at2759"/>
<protein>
    <recommendedName>
        <fullName evidence="6">Barwin domain-containing protein</fullName>
    </recommendedName>
</protein>
<organism evidence="3">
    <name type="scientific">Kwoniella dejecticola CBS 10117</name>
    <dbReference type="NCBI Taxonomy" id="1296121"/>
    <lineage>
        <taxon>Eukaryota</taxon>
        <taxon>Fungi</taxon>
        <taxon>Dikarya</taxon>
        <taxon>Basidiomycota</taxon>
        <taxon>Agaricomycotina</taxon>
        <taxon>Tremellomycetes</taxon>
        <taxon>Tremellales</taxon>
        <taxon>Cryptococcaceae</taxon>
        <taxon>Kwoniella</taxon>
    </lineage>
</organism>
<dbReference type="EMBL" id="KI894031">
    <property type="protein sequence ID" value="OBR84819.1"/>
    <property type="molecule type" value="Genomic_DNA"/>
</dbReference>
<evidence type="ECO:0008006" key="6">
    <source>
        <dbReference type="Google" id="ProtNLM"/>
    </source>
</evidence>
<evidence type="ECO:0000313" key="5">
    <source>
        <dbReference type="Proteomes" id="UP000078595"/>
    </source>
</evidence>